<evidence type="ECO:0000256" key="1">
    <source>
        <dbReference type="ARBA" id="ARBA00005010"/>
    </source>
</evidence>
<keyword evidence="20" id="KW-1185">Reference proteome</keyword>
<dbReference type="EMBL" id="JAIQDJ010000001">
    <property type="protein sequence ID" value="MBZ4185473.1"/>
    <property type="molecule type" value="Genomic_DNA"/>
</dbReference>
<keyword evidence="8 14" id="KW-0520">NAD</keyword>
<dbReference type="EC" id="1.3.1.76" evidence="14"/>
<comment type="pathway">
    <text evidence="14">Cofactor biosynthesis; adenosylcobalamin biosynthesis; precorrin-2 from uroporphyrinogen III: step 1/1.</text>
</comment>
<dbReference type="InterPro" id="IPR028281">
    <property type="entry name" value="Sirohaem_synthase_central"/>
</dbReference>
<comment type="catalytic activity">
    <reaction evidence="14">
        <text>siroheme + 2 H(+) = sirohydrochlorin + Fe(2+)</text>
        <dbReference type="Rhea" id="RHEA:24360"/>
        <dbReference type="ChEBI" id="CHEBI:15378"/>
        <dbReference type="ChEBI" id="CHEBI:29033"/>
        <dbReference type="ChEBI" id="CHEBI:58351"/>
        <dbReference type="ChEBI" id="CHEBI:60052"/>
        <dbReference type="EC" id="4.99.1.4"/>
    </reaction>
</comment>
<dbReference type="CDD" id="cd11642">
    <property type="entry name" value="SUMT"/>
    <property type="match status" value="1"/>
</dbReference>
<feature type="binding site" evidence="14">
    <location>
        <position position="313"/>
    </location>
    <ligand>
        <name>S-adenosyl-L-methionine</name>
        <dbReference type="ChEBI" id="CHEBI:59789"/>
    </ligand>
</feature>
<dbReference type="PANTHER" id="PTHR45790:SF1">
    <property type="entry name" value="SIROHEME SYNTHASE"/>
    <property type="match status" value="1"/>
</dbReference>
<feature type="domain" description="Tetrapyrrole methylase" evidence="16">
    <location>
        <begin position="224"/>
        <end position="434"/>
    </location>
</feature>
<dbReference type="Pfam" id="PF10414">
    <property type="entry name" value="CysG_dimeriser"/>
    <property type="match status" value="1"/>
</dbReference>
<feature type="binding site" evidence="14">
    <location>
        <begin position="28"/>
        <end position="29"/>
    </location>
    <ligand>
        <name>NAD(+)</name>
        <dbReference type="ChEBI" id="CHEBI:57540"/>
    </ligand>
</feature>
<comment type="pathway">
    <text evidence="12 14">Porphyrin-containing compound metabolism; siroheme biosynthesis; precorrin-2 from uroporphyrinogen III: step 1/1.</text>
</comment>
<comment type="similarity">
    <text evidence="2 15">Belongs to the precorrin methyltransferase family.</text>
</comment>
<dbReference type="Gene3D" id="3.30.160.110">
    <property type="entry name" value="Siroheme synthase, domain 2"/>
    <property type="match status" value="1"/>
</dbReference>
<feature type="active site" description="Proton acceptor" evidence="14">
    <location>
        <position position="254"/>
    </location>
</feature>
<evidence type="ECO:0000256" key="15">
    <source>
        <dbReference type="RuleBase" id="RU003960"/>
    </source>
</evidence>
<evidence type="ECO:0000256" key="12">
    <source>
        <dbReference type="ARBA" id="ARBA00025705"/>
    </source>
</evidence>
<feature type="binding site" evidence="14">
    <location>
        <position position="419"/>
    </location>
    <ligand>
        <name>S-adenosyl-L-methionine</name>
        <dbReference type="ChEBI" id="CHEBI:59789"/>
    </ligand>
</feature>
<comment type="similarity">
    <text evidence="14">In the N-terminal section; belongs to the precorrin-2 dehydrogenase / sirohydrochlorin ferrochelatase family.</text>
</comment>
<dbReference type="GO" id="GO:0051266">
    <property type="term" value="F:sirohydrochlorin ferrochelatase activity"/>
    <property type="evidence" value="ECO:0007669"/>
    <property type="project" value="UniProtKB-EC"/>
</dbReference>
<feature type="domain" description="Sirohaem synthase dimerisation" evidence="17">
    <location>
        <begin position="157"/>
        <end position="213"/>
    </location>
</feature>
<dbReference type="InterPro" id="IPR014777">
    <property type="entry name" value="4pyrrole_Mease_sub1"/>
</dbReference>
<keyword evidence="6 14" id="KW-0949">S-adenosyl-L-methionine</keyword>
<proteinExistence type="inferred from homology"/>
<feature type="binding site" evidence="14">
    <location>
        <begin position="338"/>
        <end position="339"/>
    </location>
    <ligand>
        <name>S-adenosyl-L-methionine</name>
        <dbReference type="ChEBI" id="CHEBI:59789"/>
    </ligand>
</feature>
<dbReference type="EC" id="2.1.1.107" evidence="14"/>
<dbReference type="Proteomes" id="UP001430290">
    <property type="component" value="Unassembled WGS sequence"/>
</dbReference>
<dbReference type="NCBIfam" id="NF007922">
    <property type="entry name" value="PRK10637.1"/>
    <property type="match status" value="1"/>
</dbReference>
<dbReference type="Pfam" id="PF00590">
    <property type="entry name" value="TP_methylase"/>
    <property type="match status" value="1"/>
</dbReference>
<dbReference type="PROSITE" id="PS00840">
    <property type="entry name" value="SUMT_2"/>
    <property type="match status" value="1"/>
</dbReference>
<dbReference type="InterPro" id="IPR050161">
    <property type="entry name" value="Siro_Cobalamin_biosynth"/>
</dbReference>
<evidence type="ECO:0000256" key="4">
    <source>
        <dbReference type="ARBA" id="ARBA00022603"/>
    </source>
</evidence>
<evidence type="ECO:0000256" key="14">
    <source>
        <dbReference type="HAMAP-Rule" id="MF_01646"/>
    </source>
</evidence>
<dbReference type="InterPro" id="IPR035996">
    <property type="entry name" value="4pyrrol_Methylase_sf"/>
</dbReference>
<comment type="pathway">
    <text evidence="14">Cofactor biosynthesis; adenosylcobalamin biosynthesis; sirohydrochlorin from precorrin-2: step 1/1.</text>
</comment>
<keyword evidence="4 14" id="KW-0489">Methyltransferase</keyword>
<dbReference type="InterPro" id="IPR019478">
    <property type="entry name" value="Sirohaem_synthase_dimer_dom"/>
</dbReference>
<feature type="binding site" evidence="14">
    <location>
        <begin position="308"/>
        <end position="310"/>
    </location>
    <ligand>
        <name>S-adenosyl-L-methionine</name>
        <dbReference type="ChEBI" id="CHEBI:59789"/>
    </ligand>
</feature>
<dbReference type="Gene3D" id="3.40.1010.10">
    <property type="entry name" value="Cobalt-precorrin-4 Transmethylase, Domain 1"/>
    <property type="match status" value="1"/>
</dbReference>
<sequence>MQTAPPPPLFPLFLDLRGRRVLVVGGGAVAARKIAALLEAGATVQVVANALEPGLAALVSHRHITHLATTFAPTQLEGAWLVIAATDDAGVNRAVADAAQARQVWANVVDDAALASAQLPARVQRGPLQIAISSGGASPMLARHLREQLELQFDDAVGALAQLLSQLRGRIRNRLPDLSARRTFFRRVLTGPAQALLRRGQAVAAQHAIEAELYAGARYVQGSVALVGAGPGDPGLLTLRALRVLNDADVILHDRLVSAEVLALARRDAERIEVGKHIGGDHDATQARIHALMIELANAGKRVVRLKGGDPFVFGRGGEELQALRAAGIGYEVVPGITAAVACAAYAGIPLTHRAHAQSLRILTAQGKSGATEHDWTALAKPQQTLAFYMGVTGLSALRDKLIAHGCAVSTPFALIEHGSRPQQRVVAGSLAELPELARLHAVLAPALLIIGEVAALATQLHWFGAPPLTAADARCQPPLLAHAA</sequence>
<keyword evidence="5 14" id="KW-0808">Transferase</keyword>
<dbReference type="InterPro" id="IPR012409">
    <property type="entry name" value="Sirohaem_synth"/>
</dbReference>
<feature type="binding site" evidence="14">
    <location>
        <position position="231"/>
    </location>
    <ligand>
        <name>S-adenosyl-L-methionine</name>
        <dbReference type="ChEBI" id="CHEBI:59789"/>
    </ligand>
</feature>
<dbReference type="SUPFAM" id="SSF53790">
    <property type="entry name" value="Tetrapyrrole methylase"/>
    <property type="match status" value="1"/>
</dbReference>
<dbReference type="HAMAP" id="MF_01646">
    <property type="entry name" value="Siroheme_synth"/>
    <property type="match status" value="1"/>
</dbReference>
<evidence type="ECO:0000259" key="18">
    <source>
        <dbReference type="Pfam" id="PF14824"/>
    </source>
</evidence>
<evidence type="ECO:0000313" key="20">
    <source>
        <dbReference type="Proteomes" id="UP001430290"/>
    </source>
</evidence>
<comment type="function">
    <text evidence="14">Multifunctional enzyme that catalyzes the SAM-dependent methylations of uroporphyrinogen III at position C-2 and C-7 to form precorrin-2 via precorrin-1. Then it catalyzes the NAD-dependent ring dehydrogenation of precorrin-2 to yield sirohydrochlorin. Finally, it catalyzes the ferrochelation of sirohydrochlorin to yield siroheme.</text>
</comment>
<evidence type="ECO:0000256" key="8">
    <source>
        <dbReference type="ARBA" id="ARBA00023027"/>
    </source>
</evidence>
<dbReference type="NCBIfam" id="TIGR01469">
    <property type="entry name" value="cobA_cysG_Cterm"/>
    <property type="match status" value="1"/>
</dbReference>
<dbReference type="GO" id="GO:0032259">
    <property type="term" value="P:methylation"/>
    <property type="evidence" value="ECO:0007669"/>
    <property type="project" value="UniProtKB-KW"/>
</dbReference>
<feature type="active site" description="Proton donor" evidence="14">
    <location>
        <position position="276"/>
    </location>
</feature>
<gene>
    <name evidence="14 19" type="primary">cysG</name>
    <name evidence="19" type="ORF">K7B09_03935</name>
</gene>
<keyword evidence="11 14" id="KW-0511">Multifunctional enzyme</keyword>
<evidence type="ECO:0000256" key="13">
    <source>
        <dbReference type="ARBA" id="ARBA00047561"/>
    </source>
</evidence>
<comment type="pathway">
    <text evidence="1 14">Porphyrin-containing compound metabolism; siroheme biosynthesis; sirohydrochlorin from precorrin-2: step 1/1.</text>
</comment>
<dbReference type="PIRSF" id="PIRSF036426">
    <property type="entry name" value="Sirohaem_synth"/>
    <property type="match status" value="1"/>
</dbReference>
<name>A0ABS7TC78_9GAMM</name>
<dbReference type="NCBIfam" id="TIGR01470">
    <property type="entry name" value="cysG_Nterm"/>
    <property type="match status" value="1"/>
</dbReference>
<evidence type="ECO:0000256" key="10">
    <source>
        <dbReference type="ARBA" id="ARBA00023244"/>
    </source>
</evidence>
<dbReference type="Pfam" id="PF13241">
    <property type="entry name" value="NAD_binding_7"/>
    <property type="match status" value="1"/>
</dbReference>
<reference evidence="19" key="1">
    <citation type="submission" date="2021-09" db="EMBL/GenBank/DDBJ databases">
        <authorList>
            <person name="Wu T."/>
            <person name="Guo S.Z."/>
        </authorList>
    </citation>
    <scope>NUCLEOTIDE SEQUENCE</scope>
    <source>
        <strain evidence="19">RSS-23</strain>
    </source>
</reference>
<evidence type="ECO:0000256" key="11">
    <source>
        <dbReference type="ARBA" id="ARBA00023268"/>
    </source>
</evidence>
<protein>
    <recommendedName>
        <fullName evidence="14">Siroheme synthase</fullName>
    </recommendedName>
    <domain>
        <recommendedName>
            <fullName evidence="14">Uroporphyrinogen-III C-methyltransferase</fullName>
            <shortName evidence="14">Urogen III methylase</shortName>
            <ecNumber evidence="14">2.1.1.107</ecNumber>
        </recommendedName>
        <alternativeName>
            <fullName evidence="14">SUMT</fullName>
        </alternativeName>
        <alternativeName>
            <fullName evidence="14">Uroporphyrinogen III methylase</fullName>
            <shortName evidence="14">UROM</shortName>
        </alternativeName>
    </domain>
    <domain>
        <recommendedName>
            <fullName evidence="14">Precorrin-2 dehydrogenase</fullName>
            <ecNumber evidence="14">1.3.1.76</ecNumber>
        </recommendedName>
    </domain>
    <domain>
        <recommendedName>
            <fullName evidence="14">Sirohydrochlorin ferrochelatase</fullName>
            <ecNumber evidence="14">4.99.1.4</ecNumber>
        </recommendedName>
    </domain>
</protein>
<dbReference type="NCBIfam" id="NF004790">
    <property type="entry name" value="PRK06136.1"/>
    <property type="match status" value="1"/>
</dbReference>
<evidence type="ECO:0000256" key="9">
    <source>
        <dbReference type="ARBA" id="ARBA00023239"/>
    </source>
</evidence>
<keyword evidence="10 14" id="KW-0627">Porphyrin biosynthesis</keyword>
<evidence type="ECO:0000259" key="16">
    <source>
        <dbReference type="Pfam" id="PF00590"/>
    </source>
</evidence>
<evidence type="ECO:0000256" key="6">
    <source>
        <dbReference type="ARBA" id="ARBA00022691"/>
    </source>
</evidence>
<keyword evidence="7 14" id="KW-0560">Oxidoreductase</keyword>
<dbReference type="RefSeq" id="WP_223626977.1">
    <property type="nucleotide sequence ID" value="NZ_JAIQDJ010000001.1"/>
</dbReference>
<dbReference type="InterPro" id="IPR036291">
    <property type="entry name" value="NAD(P)-bd_dom_sf"/>
</dbReference>
<dbReference type="InterPro" id="IPR006367">
    <property type="entry name" value="Sirohaem_synthase_N"/>
</dbReference>
<organism evidence="19 20">
    <name type="scientific">Thermomonas beijingensis</name>
    <dbReference type="NCBI Taxonomy" id="2872701"/>
    <lineage>
        <taxon>Bacteria</taxon>
        <taxon>Pseudomonadati</taxon>
        <taxon>Pseudomonadota</taxon>
        <taxon>Gammaproteobacteria</taxon>
        <taxon>Lysobacterales</taxon>
        <taxon>Lysobacteraceae</taxon>
        <taxon>Thermomonas</taxon>
    </lineage>
</organism>
<evidence type="ECO:0000256" key="3">
    <source>
        <dbReference type="ARBA" id="ARBA00022573"/>
    </source>
</evidence>
<comment type="caution">
    <text evidence="19">The sequence shown here is derived from an EMBL/GenBank/DDBJ whole genome shotgun (WGS) entry which is preliminary data.</text>
</comment>
<comment type="pathway">
    <text evidence="14">Porphyrin-containing compound metabolism; siroheme biosynthesis; siroheme from sirohydrochlorin: step 1/1.</text>
</comment>
<dbReference type="GO" id="GO:0043115">
    <property type="term" value="F:precorrin-2 dehydrogenase activity"/>
    <property type="evidence" value="ECO:0007669"/>
    <property type="project" value="UniProtKB-EC"/>
</dbReference>
<dbReference type="SUPFAM" id="SSF75615">
    <property type="entry name" value="Siroheme synthase middle domains-like"/>
    <property type="match status" value="1"/>
</dbReference>
<keyword evidence="3 14" id="KW-0169">Cobalamin biosynthesis</keyword>
<evidence type="ECO:0000256" key="2">
    <source>
        <dbReference type="ARBA" id="ARBA00005879"/>
    </source>
</evidence>
<dbReference type="EC" id="4.99.1.4" evidence="14"/>
<dbReference type="InterPro" id="IPR037115">
    <property type="entry name" value="Sirohaem_synt_dimer_dom_sf"/>
</dbReference>
<dbReference type="InterPro" id="IPR003043">
    <property type="entry name" value="Uropor_MeTrfase_CS"/>
</dbReference>
<feature type="binding site" evidence="14">
    <location>
        <position position="390"/>
    </location>
    <ligand>
        <name>S-adenosyl-L-methionine</name>
        <dbReference type="ChEBI" id="CHEBI:59789"/>
    </ligand>
</feature>
<feature type="region of interest" description="Precorrin-2 dehydrogenase / sirohydrochlorin ferrochelatase" evidence="14">
    <location>
        <begin position="1"/>
        <end position="209"/>
    </location>
</feature>
<dbReference type="InterPro" id="IPR000878">
    <property type="entry name" value="4pyrrol_Mease"/>
</dbReference>
<keyword evidence="9 14" id="KW-0456">Lyase</keyword>
<comment type="catalytic activity">
    <reaction evidence="14">
        <text>uroporphyrinogen III + 2 S-adenosyl-L-methionine = precorrin-2 + 2 S-adenosyl-L-homocysteine + H(+)</text>
        <dbReference type="Rhea" id="RHEA:32459"/>
        <dbReference type="ChEBI" id="CHEBI:15378"/>
        <dbReference type="ChEBI" id="CHEBI:57308"/>
        <dbReference type="ChEBI" id="CHEBI:57856"/>
        <dbReference type="ChEBI" id="CHEBI:58827"/>
        <dbReference type="ChEBI" id="CHEBI:59789"/>
        <dbReference type="EC" id="2.1.1.107"/>
    </reaction>
</comment>
<dbReference type="PROSITE" id="PS00839">
    <property type="entry name" value="SUMT_1"/>
    <property type="match status" value="1"/>
</dbReference>
<accession>A0ABS7TC78</accession>
<feature type="domain" description="Siroheme synthase central" evidence="18">
    <location>
        <begin position="125"/>
        <end position="150"/>
    </location>
</feature>
<dbReference type="PANTHER" id="PTHR45790">
    <property type="entry name" value="SIROHEME SYNTHASE-RELATED"/>
    <property type="match status" value="1"/>
</dbReference>
<dbReference type="Gene3D" id="3.40.50.720">
    <property type="entry name" value="NAD(P)-binding Rossmann-like Domain"/>
    <property type="match status" value="1"/>
</dbReference>
<evidence type="ECO:0000259" key="17">
    <source>
        <dbReference type="Pfam" id="PF10414"/>
    </source>
</evidence>
<evidence type="ECO:0000256" key="5">
    <source>
        <dbReference type="ARBA" id="ARBA00022679"/>
    </source>
</evidence>
<evidence type="ECO:0000313" key="19">
    <source>
        <dbReference type="EMBL" id="MBZ4185473.1"/>
    </source>
</evidence>
<comment type="similarity">
    <text evidence="14">In the C-terminal section; belongs to the precorrin methyltransferase family.</text>
</comment>
<dbReference type="Pfam" id="PF14824">
    <property type="entry name" value="Sirohm_synth_M"/>
    <property type="match status" value="1"/>
</dbReference>
<keyword evidence="14" id="KW-0597">Phosphoprotein</keyword>
<dbReference type="Gene3D" id="3.30.950.10">
    <property type="entry name" value="Methyltransferase, Cobalt-precorrin-4 Transmethylase, Domain 2"/>
    <property type="match status" value="1"/>
</dbReference>
<dbReference type="GO" id="GO:0004851">
    <property type="term" value="F:uroporphyrin-III C-methyltransferase activity"/>
    <property type="evidence" value="ECO:0007669"/>
    <property type="project" value="UniProtKB-EC"/>
</dbReference>
<dbReference type="Gene3D" id="1.10.8.210">
    <property type="entry name" value="Sirohaem synthase, dimerisation domain"/>
    <property type="match status" value="1"/>
</dbReference>
<comment type="catalytic activity">
    <reaction evidence="13 14">
        <text>precorrin-2 + NAD(+) = sirohydrochlorin + NADH + 2 H(+)</text>
        <dbReference type="Rhea" id="RHEA:15613"/>
        <dbReference type="ChEBI" id="CHEBI:15378"/>
        <dbReference type="ChEBI" id="CHEBI:57540"/>
        <dbReference type="ChEBI" id="CHEBI:57945"/>
        <dbReference type="ChEBI" id="CHEBI:58351"/>
        <dbReference type="ChEBI" id="CHEBI:58827"/>
        <dbReference type="EC" id="1.3.1.76"/>
    </reaction>
</comment>
<feature type="region of interest" description="Uroporphyrinogen-III C-methyltransferase" evidence="14">
    <location>
        <begin position="222"/>
        <end position="485"/>
    </location>
</feature>
<evidence type="ECO:0000256" key="7">
    <source>
        <dbReference type="ARBA" id="ARBA00023002"/>
    </source>
</evidence>
<dbReference type="InterPro" id="IPR006366">
    <property type="entry name" value="CobA/CysG_C"/>
</dbReference>
<dbReference type="InterPro" id="IPR014776">
    <property type="entry name" value="4pyrrole_Mease_sub2"/>
</dbReference>
<feature type="modified residue" description="Phosphoserine" evidence="14">
    <location>
        <position position="134"/>
    </location>
</feature>
<dbReference type="SUPFAM" id="SSF51735">
    <property type="entry name" value="NAD(P)-binding Rossmann-fold domains"/>
    <property type="match status" value="1"/>
</dbReference>
<feature type="binding site" evidence="14">
    <location>
        <begin position="49"/>
        <end position="50"/>
    </location>
    <ligand>
        <name>NAD(+)</name>
        <dbReference type="ChEBI" id="CHEBI:57540"/>
    </ligand>
</feature>